<evidence type="ECO:0000256" key="1">
    <source>
        <dbReference type="ARBA" id="ARBA00004651"/>
    </source>
</evidence>
<evidence type="ECO:0000256" key="11">
    <source>
        <dbReference type="ARBA" id="ARBA00023136"/>
    </source>
</evidence>
<protein>
    <recommendedName>
        <fullName evidence="12 13">Ferrous iron transport protein B</fullName>
    </recommendedName>
</protein>
<sequence>MTHKNKYKTLLVGNPNVGKSALFYQLTGKYASVSNYPGTTVSITSGKMSIGEHHEVEIIDTPGFYNMMTITEEEKVTKQIILDENPDVVVHVVDAKNIERMLPLTLQLIEADLPVILVLNMFDELKNRGMDIQISHLEHDLGIPVVETVAIKGEGVSNLISRITSVAEGRHAYEKLNVNYGKSLEEKISDIQSLIKGDYAISKRSIALLVLQNDRDILTYIENEPQFNEIRKIVEEGAAAETSLSVSHVLHNLASSIIKEHIKKSTKKQKSSFQSFVDKVTFHPFFSLIIVAIILYYGFYKFVGQFGAGFLVDFIEVNIFESYINPSVNNFFRSILGDTVFFNLFAGEYGIITLGLRYAIAIVLPVVSTFFLLFSVIEDSGYLVRLSMSLDRMFKKIGLSGRSVIPLILGLGCGTMATIVTRTLETKRERFVVTFLLALTIPCSAQLGVILGILGVSFTALSIWFFTILIIFTIAGFVLNRYTKGEPATFFMEIPPIRWPKIGNVLAKTFNRLKWYALEVIPIFVYASILIWVGKITKIFELLTGLLAYPANWAGLPDKMGEIFLYGFFRRDFGAAGMYDLTDVMTLRELVVATVILTLFVPCIAQFSVMIKERGTKTAVLIFLAVIPFAFLVGMILNQILLFWGMA</sequence>
<evidence type="ECO:0000313" key="18">
    <source>
        <dbReference type="EMBL" id="TYB32469.1"/>
    </source>
</evidence>
<keyword evidence="11 16" id="KW-0472">Membrane</keyword>
<evidence type="ECO:0000256" key="6">
    <source>
        <dbReference type="ARBA" id="ARBA00022741"/>
    </source>
</evidence>
<dbReference type="CDD" id="cd01879">
    <property type="entry name" value="FeoB"/>
    <property type="match status" value="1"/>
</dbReference>
<dbReference type="PANTHER" id="PTHR43185:SF1">
    <property type="entry name" value="FE(2+) TRANSPORTER FEOB"/>
    <property type="match status" value="1"/>
</dbReference>
<feature type="transmembrane region" description="Helical" evidence="16">
    <location>
        <begin position="397"/>
        <end position="419"/>
    </location>
</feature>
<evidence type="ECO:0000256" key="5">
    <source>
        <dbReference type="ARBA" id="ARBA00022692"/>
    </source>
</evidence>
<reference evidence="18 19" key="1">
    <citation type="submission" date="2019-08" db="EMBL/GenBank/DDBJ databases">
        <title>Genomic characterization of a novel candidate phylum (ARYD3) from a high temperature, high salinity tertiary oil reservoir in north central Oklahoma, USA.</title>
        <authorList>
            <person name="Youssef N.H."/>
            <person name="Yadav A."/>
            <person name="Elshahed M.S."/>
        </authorList>
    </citation>
    <scope>NUCLEOTIDE SEQUENCE [LARGE SCALE GENOMIC DNA]</scope>
    <source>
        <strain evidence="18">ARYD1</strain>
    </source>
</reference>
<evidence type="ECO:0000256" key="12">
    <source>
        <dbReference type="ARBA" id="ARBA00031200"/>
    </source>
</evidence>
<keyword evidence="3" id="KW-1003">Cell membrane</keyword>
<feature type="transmembrane region" description="Helical" evidence="16">
    <location>
        <begin position="280"/>
        <end position="299"/>
    </location>
</feature>
<keyword evidence="15" id="KW-0460">Magnesium</keyword>
<evidence type="ECO:0000256" key="7">
    <source>
        <dbReference type="ARBA" id="ARBA00022989"/>
    </source>
</evidence>
<comment type="similarity">
    <text evidence="16">Belongs to the TRAFAC class TrmE-Era-EngA-EngB-Septin-like GTPase superfamily. FeoB GTPase (TC 9.A.8) family.</text>
</comment>
<keyword evidence="2 16" id="KW-0813">Transport</keyword>
<dbReference type="InterPro" id="IPR011642">
    <property type="entry name" value="Gate_dom"/>
</dbReference>
<keyword evidence="8 16" id="KW-0408">Iron</keyword>
<keyword evidence="9" id="KW-0406">Ion transport</keyword>
<evidence type="ECO:0000256" key="2">
    <source>
        <dbReference type="ARBA" id="ARBA00022448"/>
    </source>
</evidence>
<evidence type="ECO:0000256" key="16">
    <source>
        <dbReference type="RuleBase" id="RU362098"/>
    </source>
</evidence>
<dbReference type="Gene3D" id="3.40.50.300">
    <property type="entry name" value="P-loop containing nucleotide triphosphate hydrolases"/>
    <property type="match status" value="1"/>
</dbReference>
<keyword evidence="6 14" id="KW-0547">Nucleotide-binding</keyword>
<feature type="binding site" evidence="14">
    <location>
        <begin position="13"/>
        <end position="20"/>
    </location>
    <ligand>
        <name>GTP</name>
        <dbReference type="ChEBI" id="CHEBI:37565"/>
        <label>1</label>
    </ligand>
</feature>
<keyword evidence="15" id="KW-0479">Metal-binding</keyword>
<dbReference type="GO" id="GO:0046872">
    <property type="term" value="F:metal ion binding"/>
    <property type="evidence" value="ECO:0007669"/>
    <property type="project" value="UniProtKB-KW"/>
</dbReference>
<comment type="function">
    <text evidence="16">Probable transporter of a GTP-driven Fe(2+) uptake system.</text>
</comment>
<keyword evidence="10 14" id="KW-0342">GTP-binding</keyword>
<feature type="binding site" evidence="14">
    <location>
        <begin position="60"/>
        <end position="63"/>
    </location>
    <ligand>
        <name>GTP</name>
        <dbReference type="ChEBI" id="CHEBI:37565"/>
        <label>1</label>
    </ligand>
</feature>
<dbReference type="InterPro" id="IPR005225">
    <property type="entry name" value="Small_GTP-bd"/>
</dbReference>
<evidence type="ECO:0000256" key="4">
    <source>
        <dbReference type="ARBA" id="ARBA00022496"/>
    </source>
</evidence>
<dbReference type="EMBL" id="VSIV01000349">
    <property type="protein sequence ID" value="TYB32469.1"/>
    <property type="molecule type" value="Genomic_DNA"/>
</dbReference>
<dbReference type="InterPro" id="IPR011640">
    <property type="entry name" value="Fe2_transport_prot_B_C"/>
</dbReference>
<dbReference type="GO" id="GO:0015093">
    <property type="term" value="F:ferrous iron transmembrane transporter activity"/>
    <property type="evidence" value="ECO:0007669"/>
    <property type="project" value="UniProtKB-UniRule"/>
</dbReference>
<keyword evidence="5 16" id="KW-0812">Transmembrane</keyword>
<dbReference type="PRINTS" id="PR00326">
    <property type="entry name" value="GTP1OBG"/>
</dbReference>
<feature type="binding site" evidence="15">
    <location>
        <position position="27"/>
    </location>
    <ligand>
        <name>Mg(2+)</name>
        <dbReference type="ChEBI" id="CHEBI:18420"/>
        <label>2</label>
    </ligand>
</feature>
<dbReference type="Gene3D" id="1.10.287.1770">
    <property type="match status" value="1"/>
</dbReference>
<feature type="transmembrane region" description="Helical" evidence="16">
    <location>
        <begin position="431"/>
        <end position="455"/>
    </location>
</feature>
<dbReference type="Pfam" id="PF07670">
    <property type="entry name" value="Gate"/>
    <property type="match status" value="2"/>
</dbReference>
<dbReference type="AlphaFoldDB" id="A0A5D0MP97"/>
<feature type="binding site" evidence="15">
    <location>
        <position position="28"/>
    </location>
    <ligand>
        <name>Mg(2+)</name>
        <dbReference type="ChEBI" id="CHEBI:18420"/>
        <label>2</label>
    </ligand>
</feature>
<dbReference type="NCBIfam" id="TIGR00437">
    <property type="entry name" value="feoB"/>
    <property type="match status" value="1"/>
</dbReference>
<evidence type="ECO:0000313" key="19">
    <source>
        <dbReference type="Proteomes" id="UP000323337"/>
    </source>
</evidence>
<evidence type="ECO:0000256" key="8">
    <source>
        <dbReference type="ARBA" id="ARBA00023004"/>
    </source>
</evidence>
<dbReference type="Proteomes" id="UP000323337">
    <property type="component" value="Unassembled WGS sequence"/>
</dbReference>
<dbReference type="GO" id="GO:0005886">
    <property type="term" value="C:plasma membrane"/>
    <property type="evidence" value="ECO:0007669"/>
    <property type="project" value="UniProtKB-SubCell"/>
</dbReference>
<evidence type="ECO:0000256" key="9">
    <source>
        <dbReference type="ARBA" id="ARBA00023065"/>
    </source>
</evidence>
<comment type="caution">
    <text evidence="18">The sequence shown here is derived from an EMBL/GenBank/DDBJ whole genome shotgun (WGS) entry which is preliminary data.</text>
</comment>
<dbReference type="InterPro" id="IPR003373">
    <property type="entry name" value="Fe2_transport_prot-B"/>
</dbReference>
<gene>
    <name evidence="18" type="primary">feoB</name>
    <name evidence="18" type="ORF">FXF49_11355</name>
</gene>
<evidence type="ECO:0000256" key="3">
    <source>
        <dbReference type="ARBA" id="ARBA00022475"/>
    </source>
</evidence>
<evidence type="ECO:0000256" key="13">
    <source>
        <dbReference type="NCBIfam" id="TIGR00437"/>
    </source>
</evidence>
<dbReference type="RefSeq" id="WP_303702018.1">
    <property type="nucleotide sequence ID" value="NZ_VSIV01000349.1"/>
</dbReference>
<dbReference type="GO" id="GO:0005525">
    <property type="term" value="F:GTP binding"/>
    <property type="evidence" value="ECO:0007669"/>
    <property type="project" value="UniProtKB-KW"/>
</dbReference>
<evidence type="ECO:0000256" key="10">
    <source>
        <dbReference type="ARBA" id="ARBA00023134"/>
    </source>
</evidence>
<dbReference type="InterPro" id="IPR030389">
    <property type="entry name" value="G_FEOB_dom"/>
</dbReference>
<dbReference type="SUPFAM" id="SSF52540">
    <property type="entry name" value="P-loop containing nucleoside triphosphate hydrolases"/>
    <property type="match status" value="1"/>
</dbReference>
<dbReference type="Pfam" id="PF07664">
    <property type="entry name" value="FeoB_C"/>
    <property type="match status" value="1"/>
</dbReference>
<keyword evidence="4 16" id="KW-0410">Iron transport</keyword>
<dbReference type="InterPro" id="IPR050860">
    <property type="entry name" value="FeoB_GTPase"/>
</dbReference>
<name>A0A5D0MP97_FLESI</name>
<evidence type="ECO:0000256" key="15">
    <source>
        <dbReference type="PIRSR" id="PIRSR603373-2"/>
    </source>
</evidence>
<comment type="subcellular location">
    <subcellularLocation>
        <location evidence="16">Cell inner membrane</location>
        <topology evidence="16">Multi-pass membrane protein</topology>
    </subcellularLocation>
    <subcellularLocation>
        <location evidence="1">Cell membrane</location>
        <topology evidence="1">Multi-pass membrane protein</topology>
    </subcellularLocation>
</comment>
<dbReference type="Pfam" id="PF02421">
    <property type="entry name" value="FeoB_N"/>
    <property type="match status" value="1"/>
</dbReference>
<dbReference type="Pfam" id="PF17910">
    <property type="entry name" value="FeoB_Cyto"/>
    <property type="match status" value="1"/>
</dbReference>
<dbReference type="PROSITE" id="PS51711">
    <property type="entry name" value="G_FEOB"/>
    <property type="match status" value="1"/>
</dbReference>
<dbReference type="PANTHER" id="PTHR43185">
    <property type="entry name" value="FERROUS IRON TRANSPORT PROTEIN B"/>
    <property type="match status" value="1"/>
</dbReference>
<dbReference type="InterPro" id="IPR006073">
    <property type="entry name" value="GTP-bd"/>
</dbReference>
<feature type="transmembrane region" description="Helical" evidence="16">
    <location>
        <begin position="590"/>
        <end position="609"/>
    </location>
</feature>
<keyword evidence="7 16" id="KW-1133">Transmembrane helix</keyword>
<dbReference type="InterPro" id="IPR041069">
    <property type="entry name" value="FeoB_Cyto"/>
</dbReference>
<evidence type="ECO:0000259" key="17">
    <source>
        <dbReference type="PROSITE" id="PS51711"/>
    </source>
</evidence>
<feature type="transmembrane region" description="Helical" evidence="16">
    <location>
        <begin position="461"/>
        <end position="479"/>
    </location>
</feature>
<feature type="transmembrane region" description="Helical" evidence="16">
    <location>
        <begin position="358"/>
        <end position="377"/>
    </location>
</feature>
<feature type="domain" description="FeoB-type G" evidence="17">
    <location>
        <begin position="6"/>
        <end position="169"/>
    </location>
</feature>
<organism evidence="18 19">
    <name type="scientific">Flexistipes sinusarabici</name>
    <dbReference type="NCBI Taxonomy" id="2352"/>
    <lineage>
        <taxon>Bacteria</taxon>
        <taxon>Pseudomonadati</taxon>
        <taxon>Deferribacterota</taxon>
        <taxon>Deferribacteres</taxon>
        <taxon>Deferribacterales</taxon>
        <taxon>Flexistipitaceae</taxon>
        <taxon>Flexistipes</taxon>
    </lineage>
</organism>
<accession>A0A5D0MP97</accession>
<feature type="transmembrane region" description="Helical" evidence="16">
    <location>
        <begin position="621"/>
        <end position="644"/>
    </location>
</feature>
<feature type="binding site" evidence="14">
    <location>
        <begin position="120"/>
        <end position="123"/>
    </location>
    <ligand>
        <name>GTP</name>
        <dbReference type="ChEBI" id="CHEBI:37565"/>
        <label>1</label>
    </ligand>
</feature>
<dbReference type="InterPro" id="IPR027417">
    <property type="entry name" value="P-loop_NTPase"/>
</dbReference>
<proteinExistence type="inferred from homology"/>
<evidence type="ECO:0000256" key="14">
    <source>
        <dbReference type="PIRSR" id="PIRSR603373-1"/>
    </source>
</evidence>
<feature type="transmembrane region" description="Helical" evidence="16">
    <location>
        <begin position="515"/>
        <end position="534"/>
    </location>
</feature>
<dbReference type="NCBIfam" id="TIGR00231">
    <property type="entry name" value="small_GTP"/>
    <property type="match status" value="1"/>
</dbReference>